<reference evidence="2 3" key="1">
    <citation type="journal article" date="2015" name="Sci. Rep.">
        <title>Chromosome-level genome map provides insights into diverse defense mechanisms in the medicinal fungus Ganoderma sinense.</title>
        <authorList>
            <person name="Zhu Y."/>
            <person name="Xu J."/>
            <person name="Sun C."/>
            <person name="Zhou S."/>
            <person name="Xu H."/>
            <person name="Nelson D.R."/>
            <person name="Qian J."/>
            <person name="Song J."/>
            <person name="Luo H."/>
            <person name="Xiang L."/>
            <person name="Li Y."/>
            <person name="Xu Z."/>
            <person name="Ji A."/>
            <person name="Wang L."/>
            <person name="Lu S."/>
            <person name="Hayward A."/>
            <person name="Sun W."/>
            <person name="Li X."/>
            <person name="Schwartz D.C."/>
            <person name="Wang Y."/>
            <person name="Chen S."/>
        </authorList>
    </citation>
    <scope>NUCLEOTIDE SEQUENCE [LARGE SCALE GENOMIC DNA]</scope>
    <source>
        <strain evidence="2 3">ZZ0214-1</strain>
    </source>
</reference>
<keyword evidence="3" id="KW-1185">Reference proteome</keyword>
<evidence type="ECO:0000313" key="2">
    <source>
        <dbReference type="EMBL" id="PIL26153.1"/>
    </source>
</evidence>
<sequence length="159" mass="16862">MEDADSHSTHNVGHLDTSRPQDPDGIEADHGAIINHIEQANGSGGIGVDTTTSEEIFQLCQLTELDLAVGLASMNLNDSAFDPAPSQHAALTTSLDPPCVAERNIGVDIALNACTALKNELDASLNAYRQSREVMLWHAANVCRVTMEYIHALGAAKGS</sequence>
<dbReference type="AlphaFoldDB" id="A0A2G8RXA6"/>
<feature type="compositionally biased region" description="Basic and acidic residues" evidence="1">
    <location>
        <begin position="16"/>
        <end position="28"/>
    </location>
</feature>
<feature type="region of interest" description="Disordered" evidence="1">
    <location>
        <begin position="1"/>
        <end position="28"/>
    </location>
</feature>
<dbReference type="EMBL" id="AYKW01000045">
    <property type="protein sequence ID" value="PIL26153.1"/>
    <property type="molecule type" value="Genomic_DNA"/>
</dbReference>
<accession>A0A2G8RXA6</accession>
<comment type="caution">
    <text evidence="2">The sequence shown here is derived from an EMBL/GenBank/DDBJ whole genome shotgun (WGS) entry which is preliminary data.</text>
</comment>
<gene>
    <name evidence="2" type="ORF">GSI_11908</name>
</gene>
<protein>
    <submittedName>
        <fullName evidence="2">Uncharacterized protein</fullName>
    </submittedName>
</protein>
<dbReference type="Proteomes" id="UP000230002">
    <property type="component" value="Unassembled WGS sequence"/>
</dbReference>
<name>A0A2G8RXA6_9APHY</name>
<organism evidence="2 3">
    <name type="scientific">Ganoderma sinense ZZ0214-1</name>
    <dbReference type="NCBI Taxonomy" id="1077348"/>
    <lineage>
        <taxon>Eukaryota</taxon>
        <taxon>Fungi</taxon>
        <taxon>Dikarya</taxon>
        <taxon>Basidiomycota</taxon>
        <taxon>Agaricomycotina</taxon>
        <taxon>Agaricomycetes</taxon>
        <taxon>Polyporales</taxon>
        <taxon>Polyporaceae</taxon>
        <taxon>Ganoderma</taxon>
    </lineage>
</organism>
<proteinExistence type="predicted"/>
<evidence type="ECO:0000256" key="1">
    <source>
        <dbReference type="SAM" id="MobiDB-lite"/>
    </source>
</evidence>
<evidence type="ECO:0000313" key="3">
    <source>
        <dbReference type="Proteomes" id="UP000230002"/>
    </source>
</evidence>